<dbReference type="GO" id="GO:0005198">
    <property type="term" value="F:structural molecule activity"/>
    <property type="evidence" value="ECO:0007669"/>
    <property type="project" value="InterPro"/>
</dbReference>
<organism evidence="8">
    <name type="scientific">Hibiscus chlorotic ringspot virus</name>
    <dbReference type="NCBI Taxonomy" id="53181"/>
    <lineage>
        <taxon>Viruses</taxon>
        <taxon>Riboviria</taxon>
        <taxon>Orthornavirae</taxon>
        <taxon>Kitrinoviricota</taxon>
        <taxon>Tolucaviricetes</taxon>
        <taxon>Tolivirales</taxon>
        <taxon>Tombusviridae</taxon>
        <taxon>Procedovirinae</taxon>
        <taxon>Betacarmovirus</taxon>
        <taxon>Betacarmovirus hibisci</taxon>
    </lineage>
</organism>
<evidence type="ECO:0000256" key="2">
    <source>
        <dbReference type="ARBA" id="ARBA00007446"/>
    </source>
</evidence>
<proteinExistence type="inferred from homology"/>
<dbReference type="Gene3D" id="2.60.120.20">
    <property type="match status" value="1"/>
</dbReference>
<dbReference type="Pfam" id="PF00729">
    <property type="entry name" value="Viral_coat"/>
    <property type="match status" value="1"/>
</dbReference>
<evidence type="ECO:0000256" key="6">
    <source>
        <dbReference type="ARBA" id="ARBA00023060"/>
    </source>
</evidence>
<accession>A0A088B5N9</accession>
<evidence type="ECO:0000256" key="4">
    <source>
        <dbReference type="ARBA" id="ARBA00022561"/>
    </source>
</evidence>
<evidence type="ECO:0000256" key="3">
    <source>
        <dbReference type="ARBA" id="ARBA00018091"/>
    </source>
</evidence>
<reference evidence="8" key="1">
    <citation type="submission" date="2012-09" db="EMBL/GenBank/DDBJ databases">
        <title>Biological and Molecular detection of Hibiscus chlorotic ringspot virus (HCRSV) from Hibiscus rosa-sinensis in Iran.</title>
        <authorList>
            <person name="Farzadfar S."/>
            <person name="Arafati N."/>
            <person name="Pourrahim R."/>
        </authorList>
    </citation>
    <scope>NUCLEOTIDE SEQUENCE</scope>
    <source>
        <strain evidence="8">Iran</strain>
    </source>
</reference>
<feature type="domain" description="Icosahedral viral capsid protein S" evidence="7">
    <location>
        <begin position="60"/>
        <end position="245"/>
    </location>
</feature>
<protein>
    <recommendedName>
        <fullName evidence="3">Capsid protein</fullName>
    </recommendedName>
</protein>
<dbReference type="InterPro" id="IPR029053">
    <property type="entry name" value="Viral_coat"/>
</dbReference>
<keyword evidence="6" id="KW-1142">T=3 icosahedral capsid protein</keyword>
<sequence>MLQKNDPAVQRAFNAHLPWAIKLKNDGWAALSKGQKRAANRYAGGTRPVTSQTKLSTLKVTAPVAASMRTRNPGANIRTAGKSVTVVHCEFVGNIARQTGSGLLVVERTINPSNVLSFPWLSVLAAGYEKYRVSSLSLRYSPTCATTTEGKVILAFDKDAADASPTSKSDMYNHDGAVGVSPWDSAMLQIPCDNVDRFINDSSSSEPKLVDFGKVVVANYGQSEGDVDVIGELFLQYSITLKIPQGMATPTQSGVGISSVGPSLFRVQLRDDTHVFTCNGTGRFLFFFNSTVDATSTIAGMEVKQKSSTDDKGETTIMELLATESGGTIAILAATGTLTWWACRN</sequence>
<dbReference type="GO" id="GO:0039617">
    <property type="term" value="C:T=3 icosahedral viral capsid"/>
    <property type="evidence" value="ECO:0007669"/>
    <property type="project" value="UniProtKB-KW"/>
</dbReference>
<keyword evidence="5" id="KW-0946">Virion</keyword>
<evidence type="ECO:0000313" key="8">
    <source>
        <dbReference type="EMBL" id="AGT15715.1"/>
    </source>
</evidence>
<evidence type="ECO:0000256" key="5">
    <source>
        <dbReference type="ARBA" id="ARBA00022844"/>
    </source>
</evidence>
<dbReference type="PRINTS" id="PR00233">
    <property type="entry name" value="ICOSAHEDRAL"/>
</dbReference>
<evidence type="ECO:0000256" key="1">
    <source>
        <dbReference type="ARBA" id="ARBA00004328"/>
    </source>
</evidence>
<comment type="subcellular location">
    <subcellularLocation>
        <location evidence="1">Virion</location>
    </subcellularLocation>
</comment>
<dbReference type="InterPro" id="IPR000937">
    <property type="entry name" value="Capsid_prot_S-dom_vir"/>
</dbReference>
<dbReference type="EMBL" id="JX865593">
    <property type="protein sequence ID" value="AGT15715.1"/>
    <property type="molecule type" value="Genomic_RNA"/>
</dbReference>
<name>A0A088B5N9_9TOMB</name>
<dbReference type="SUPFAM" id="SSF88633">
    <property type="entry name" value="Positive stranded ssRNA viruses"/>
    <property type="match status" value="1"/>
</dbReference>
<keyword evidence="4 8" id="KW-0167">Capsid protein</keyword>
<comment type="similarity">
    <text evidence="2">Belongs to the icosahedral plant coat protein family.</text>
</comment>
<dbReference type="PROSITE" id="PS00555">
    <property type="entry name" value="ICOSAH_VIR_COAT_S"/>
    <property type="match status" value="1"/>
</dbReference>
<evidence type="ECO:0000259" key="7">
    <source>
        <dbReference type="Pfam" id="PF00729"/>
    </source>
</evidence>